<dbReference type="Proteomes" id="UP000190816">
    <property type="component" value="Unassembled WGS sequence"/>
</dbReference>
<dbReference type="CDD" id="cd00371">
    <property type="entry name" value="HMA"/>
    <property type="match status" value="1"/>
</dbReference>
<evidence type="ECO:0000313" key="2">
    <source>
        <dbReference type="Proteomes" id="UP000190816"/>
    </source>
</evidence>
<sequence length="68" mass="7631">MTTNSSNKGIIYLPLEDVESEHCALIVEKGLEQVKGTENHKVELNNRRAVITINNNEVIAELQNLTIK</sequence>
<dbReference type="SUPFAM" id="SSF55008">
    <property type="entry name" value="HMA, heavy metal-associated domain"/>
    <property type="match status" value="1"/>
</dbReference>
<evidence type="ECO:0008006" key="3">
    <source>
        <dbReference type="Google" id="ProtNLM"/>
    </source>
</evidence>
<dbReference type="InterPro" id="IPR036163">
    <property type="entry name" value="HMA_dom_sf"/>
</dbReference>
<accession>A0AAJ3NF93</accession>
<dbReference type="GO" id="GO:0046872">
    <property type="term" value="F:metal ion binding"/>
    <property type="evidence" value="ECO:0007669"/>
    <property type="project" value="InterPro"/>
</dbReference>
<reference evidence="1 2" key="1">
    <citation type="submission" date="2016-06" db="EMBL/GenBank/DDBJ databases">
        <authorList>
            <person name="Nicholson A.C."/>
        </authorList>
    </citation>
    <scope>NUCLEOTIDE SEQUENCE [LARGE SCALE GENOMIC DNA]</scope>
    <source>
        <strain evidence="1 2">G4123</strain>
    </source>
</reference>
<dbReference type="AlphaFoldDB" id="A0AAJ3NF93"/>
<protein>
    <recommendedName>
        <fullName evidence="3">HMA domain-containing protein</fullName>
    </recommendedName>
</protein>
<proteinExistence type="predicted"/>
<dbReference type="KEGG" id="ego:BBD34_03050"/>
<comment type="caution">
    <text evidence="1">The sequence shown here is derived from an EMBL/GenBank/DDBJ whole genome shotgun (WGS) entry which is preliminary data.</text>
</comment>
<dbReference type="EMBL" id="MAIC01000004">
    <property type="protein sequence ID" value="OPB79470.1"/>
    <property type="molecule type" value="Genomic_DNA"/>
</dbReference>
<name>A0AAJ3NF93_9FLAO</name>
<dbReference type="Gene3D" id="3.30.70.100">
    <property type="match status" value="1"/>
</dbReference>
<gene>
    <name evidence="1" type="ORF">BAY32_17385</name>
</gene>
<evidence type="ECO:0000313" key="1">
    <source>
        <dbReference type="EMBL" id="OPB79470.1"/>
    </source>
</evidence>
<dbReference type="InterPro" id="IPR006121">
    <property type="entry name" value="HMA_dom"/>
</dbReference>
<organism evidence="1 2">
    <name type="scientific">Elizabethkingia ursingii</name>
    <dbReference type="NCBI Taxonomy" id="1756150"/>
    <lineage>
        <taxon>Bacteria</taxon>
        <taxon>Pseudomonadati</taxon>
        <taxon>Bacteroidota</taxon>
        <taxon>Flavobacteriia</taxon>
        <taxon>Flavobacteriales</taxon>
        <taxon>Weeksellaceae</taxon>
        <taxon>Elizabethkingia</taxon>
    </lineage>
</organism>